<keyword evidence="2" id="KW-1185">Reference proteome</keyword>
<dbReference type="OrthoDB" id="4074932at2759"/>
<gene>
    <name evidence="1" type="ORF">CLIB1423_07S00716</name>
</gene>
<organism evidence="1 2">
    <name type="scientific">[Candida] railenensis</name>
    <dbReference type="NCBI Taxonomy" id="45579"/>
    <lineage>
        <taxon>Eukaryota</taxon>
        <taxon>Fungi</taxon>
        <taxon>Dikarya</taxon>
        <taxon>Ascomycota</taxon>
        <taxon>Saccharomycotina</taxon>
        <taxon>Pichiomycetes</taxon>
        <taxon>Debaryomycetaceae</taxon>
        <taxon>Kurtzmaniella</taxon>
    </lineage>
</organism>
<dbReference type="Proteomes" id="UP000837801">
    <property type="component" value="Unassembled WGS sequence"/>
</dbReference>
<evidence type="ECO:0000313" key="2">
    <source>
        <dbReference type="Proteomes" id="UP000837801"/>
    </source>
</evidence>
<evidence type="ECO:0000313" key="1">
    <source>
        <dbReference type="EMBL" id="CAH2352491.1"/>
    </source>
</evidence>
<dbReference type="AlphaFoldDB" id="A0A9P0VY31"/>
<dbReference type="EMBL" id="CAKXYY010000007">
    <property type="protein sequence ID" value="CAH2352491.1"/>
    <property type="molecule type" value="Genomic_DNA"/>
</dbReference>
<protein>
    <submittedName>
        <fullName evidence="1">Uncharacterized protein</fullName>
    </submittedName>
</protein>
<accession>A0A9P0VY31</accession>
<sequence length="83" mass="9378">MSSVVAKRFFNSTRTVKFQTKGFNWFPLNKYPQVSTVAQKKWAPTNGNSFRSFAEYRLQAVNQSPLAVRTKSTSTAQPKTKSA</sequence>
<proteinExistence type="predicted"/>
<comment type="caution">
    <text evidence="1">The sequence shown here is derived from an EMBL/GenBank/DDBJ whole genome shotgun (WGS) entry which is preliminary data.</text>
</comment>
<name>A0A9P0VY31_9ASCO</name>
<reference evidence="1" key="1">
    <citation type="submission" date="2022-03" db="EMBL/GenBank/DDBJ databases">
        <authorList>
            <person name="Legras J.-L."/>
            <person name="Devillers H."/>
            <person name="Grondin C."/>
        </authorList>
    </citation>
    <scope>NUCLEOTIDE SEQUENCE</scope>
    <source>
        <strain evidence="1">CLIB 1423</strain>
    </source>
</reference>